<dbReference type="Proteomes" id="UP000789920">
    <property type="component" value="Unassembled WGS sequence"/>
</dbReference>
<evidence type="ECO:0000313" key="2">
    <source>
        <dbReference type="Proteomes" id="UP000789920"/>
    </source>
</evidence>
<protein>
    <submittedName>
        <fullName evidence="1">35839_t:CDS:1</fullName>
    </submittedName>
</protein>
<keyword evidence="2" id="KW-1185">Reference proteome</keyword>
<reference evidence="1" key="1">
    <citation type="submission" date="2021-06" db="EMBL/GenBank/DDBJ databases">
        <authorList>
            <person name="Kallberg Y."/>
            <person name="Tangrot J."/>
            <person name="Rosling A."/>
        </authorList>
    </citation>
    <scope>NUCLEOTIDE SEQUENCE</scope>
    <source>
        <strain evidence="1">MA461A</strain>
    </source>
</reference>
<gene>
    <name evidence="1" type="ORF">RPERSI_LOCUS7960</name>
</gene>
<dbReference type="EMBL" id="CAJVQC010013960">
    <property type="protein sequence ID" value="CAG8653046.1"/>
    <property type="molecule type" value="Genomic_DNA"/>
</dbReference>
<sequence>NNEREKSNTENLGYEESVMYLLCYKCHSCTAIAPKNKKQSLYTTIATTETKQKRDHCNLGTLPSLIIRQSIAYMNKTPKYSTTALRHFSFT</sequence>
<organism evidence="1 2">
    <name type="scientific">Racocetra persica</name>
    <dbReference type="NCBI Taxonomy" id="160502"/>
    <lineage>
        <taxon>Eukaryota</taxon>
        <taxon>Fungi</taxon>
        <taxon>Fungi incertae sedis</taxon>
        <taxon>Mucoromycota</taxon>
        <taxon>Glomeromycotina</taxon>
        <taxon>Glomeromycetes</taxon>
        <taxon>Diversisporales</taxon>
        <taxon>Gigasporaceae</taxon>
        <taxon>Racocetra</taxon>
    </lineage>
</organism>
<accession>A0ACA9NG66</accession>
<evidence type="ECO:0000313" key="1">
    <source>
        <dbReference type="EMBL" id="CAG8653046.1"/>
    </source>
</evidence>
<comment type="caution">
    <text evidence="1">The sequence shown here is derived from an EMBL/GenBank/DDBJ whole genome shotgun (WGS) entry which is preliminary data.</text>
</comment>
<feature type="non-terminal residue" evidence="1">
    <location>
        <position position="1"/>
    </location>
</feature>
<proteinExistence type="predicted"/>
<name>A0ACA9NG66_9GLOM</name>